<keyword evidence="4 7" id="KW-0665">Pyrimidine biosynthesis</keyword>
<dbReference type="PRINTS" id="PR00100">
    <property type="entry name" value="AOTCASE"/>
</dbReference>
<dbReference type="NCBIfam" id="NF002032">
    <property type="entry name" value="PRK00856.1"/>
    <property type="match status" value="1"/>
</dbReference>
<keyword evidence="3 7" id="KW-0808">Transferase</keyword>
<name>A0A9D1V749_9FIRM</name>
<dbReference type="NCBIfam" id="TIGR00670">
    <property type="entry name" value="asp_carb_tr"/>
    <property type="match status" value="1"/>
</dbReference>
<dbReference type="SUPFAM" id="SSF53671">
    <property type="entry name" value="Aspartate/ornithine carbamoyltransferase"/>
    <property type="match status" value="1"/>
</dbReference>
<comment type="subunit">
    <text evidence="7">Heterododecamer (2C3:3R2) of six catalytic PyrB chains organized as two trimers (C3), and six regulatory PyrI chains organized as three dimers (R2).</text>
</comment>
<dbReference type="PROSITE" id="PS00097">
    <property type="entry name" value="CARBAMOYLTRANSFERASE"/>
    <property type="match status" value="1"/>
</dbReference>
<feature type="binding site" evidence="7">
    <location>
        <position position="106"/>
    </location>
    <ligand>
        <name>carbamoyl phosphate</name>
        <dbReference type="ChEBI" id="CHEBI:58228"/>
    </ligand>
</feature>
<feature type="binding site" evidence="7">
    <location>
        <position position="263"/>
    </location>
    <ligand>
        <name>carbamoyl phosphate</name>
        <dbReference type="ChEBI" id="CHEBI:58228"/>
    </ligand>
</feature>
<proteinExistence type="inferred from homology"/>
<dbReference type="Proteomes" id="UP000824204">
    <property type="component" value="Unassembled WGS sequence"/>
</dbReference>
<evidence type="ECO:0000256" key="4">
    <source>
        <dbReference type="ARBA" id="ARBA00022975"/>
    </source>
</evidence>
<dbReference type="InterPro" id="IPR006132">
    <property type="entry name" value="Asp/Orn_carbamoyltranf_P-bd"/>
</dbReference>
<feature type="binding site" evidence="7">
    <location>
        <position position="167"/>
    </location>
    <ligand>
        <name>L-aspartate</name>
        <dbReference type="ChEBI" id="CHEBI:29991"/>
    </ligand>
</feature>
<reference evidence="10" key="2">
    <citation type="submission" date="2021-04" db="EMBL/GenBank/DDBJ databases">
        <authorList>
            <person name="Gilroy R."/>
        </authorList>
    </citation>
    <scope>NUCLEOTIDE SEQUENCE</scope>
    <source>
        <strain evidence="10">811</strain>
    </source>
</reference>
<dbReference type="HAMAP" id="MF_00001">
    <property type="entry name" value="Asp_carb_tr"/>
    <property type="match status" value="1"/>
</dbReference>
<evidence type="ECO:0000256" key="7">
    <source>
        <dbReference type="HAMAP-Rule" id="MF_00001"/>
    </source>
</evidence>
<feature type="binding site" evidence="7">
    <location>
        <position position="134"/>
    </location>
    <ligand>
        <name>carbamoyl phosphate</name>
        <dbReference type="ChEBI" id="CHEBI:58228"/>
    </ligand>
</feature>
<evidence type="ECO:0000313" key="11">
    <source>
        <dbReference type="Proteomes" id="UP000824204"/>
    </source>
</evidence>
<evidence type="ECO:0000256" key="3">
    <source>
        <dbReference type="ARBA" id="ARBA00022679"/>
    </source>
</evidence>
<dbReference type="FunFam" id="3.40.50.1370:FF:000007">
    <property type="entry name" value="Aspartate carbamoyltransferase"/>
    <property type="match status" value="1"/>
</dbReference>
<feature type="binding site" evidence="7">
    <location>
        <position position="137"/>
    </location>
    <ligand>
        <name>carbamoyl phosphate</name>
        <dbReference type="ChEBI" id="CHEBI:58228"/>
    </ligand>
</feature>
<feature type="binding site" evidence="7">
    <location>
        <position position="221"/>
    </location>
    <ligand>
        <name>L-aspartate</name>
        <dbReference type="ChEBI" id="CHEBI:29991"/>
    </ligand>
</feature>
<dbReference type="InterPro" id="IPR006130">
    <property type="entry name" value="Asp/Orn_carbamoylTrfase"/>
</dbReference>
<dbReference type="PRINTS" id="PR00101">
    <property type="entry name" value="ATCASE"/>
</dbReference>
<dbReference type="PANTHER" id="PTHR45753:SF6">
    <property type="entry name" value="ASPARTATE CARBAMOYLTRANSFERASE"/>
    <property type="match status" value="1"/>
</dbReference>
<feature type="domain" description="Aspartate/ornithine carbamoyltransferase Asp/Orn-binding" evidence="8">
    <location>
        <begin position="153"/>
        <end position="299"/>
    </location>
</feature>
<dbReference type="GO" id="GO:0004070">
    <property type="term" value="F:aspartate carbamoyltransferase activity"/>
    <property type="evidence" value="ECO:0007669"/>
    <property type="project" value="UniProtKB-UniRule"/>
</dbReference>
<dbReference type="Pfam" id="PF00185">
    <property type="entry name" value="OTCace"/>
    <property type="match status" value="1"/>
</dbReference>
<dbReference type="GO" id="GO:0005829">
    <property type="term" value="C:cytosol"/>
    <property type="evidence" value="ECO:0007669"/>
    <property type="project" value="TreeGrafter"/>
</dbReference>
<comment type="caution">
    <text evidence="10">The sequence shown here is derived from an EMBL/GenBank/DDBJ whole genome shotgun (WGS) entry which is preliminary data.</text>
</comment>
<dbReference type="InterPro" id="IPR006131">
    <property type="entry name" value="Asp_carbamoyltransf_Asp/Orn-bd"/>
</dbReference>
<evidence type="ECO:0000256" key="2">
    <source>
        <dbReference type="ARBA" id="ARBA00008896"/>
    </source>
</evidence>
<feature type="binding site" evidence="7">
    <location>
        <position position="56"/>
    </location>
    <ligand>
        <name>carbamoyl phosphate</name>
        <dbReference type="ChEBI" id="CHEBI:58228"/>
    </ligand>
</feature>
<dbReference type="AlphaFoldDB" id="A0A9D1V749"/>
<dbReference type="EMBL" id="DXFX01000027">
    <property type="protein sequence ID" value="HIX07231.1"/>
    <property type="molecule type" value="Genomic_DNA"/>
</dbReference>
<dbReference type="InterPro" id="IPR036901">
    <property type="entry name" value="Asp/Orn_carbamoylTrfase_sf"/>
</dbReference>
<protein>
    <recommendedName>
        <fullName evidence="7">Aspartate carbamoyltransferase</fullName>
        <ecNumber evidence="7">2.1.3.2</ecNumber>
    </recommendedName>
    <alternativeName>
        <fullName evidence="7">Aspartate transcarbamylase</fullName>
        <shortName evidence="7">ATCase</shortName>
    </alternativeName>
</protein>
<comment type="similarity">
    <text evidence="2 7">Belongs to the aspartate/ornithine carbamoyltransferase superfamily. ATCase family.</text>
</comment>
<evidence type="ECO:0000256" key="6">
    <source>
        <dbReference type="ARBA" id="ARBA00048859"/>
    </source>
</evidence>
<sequence>MLGKDLLGLYDASVEDIQLILDTAVGMKKLLTQNLKKLPHLQGRTVTTLFYENSTRTRTSFELAAKYLGAGTVNISASSSSVQKGETLIDTGYTLDAMKNDVIVIRHPMGGAPHLLARHVKASVVNGGDGMNEHPTQALLDFYTMREKFGSFKGLKVAILGDIKHSRVAKSNLFGLTKLGAEVVMFSPATLMPQGVERMGAKVAHSREEALAGANVVMGLRIQLERMHGGLFPSLSEYAKYYGVSEEHLKYADKDCIVMHPGPVNRGVELTSDVIDAENSKITEQVLNGVAVRMALLFLLVKNRQGGEKNE</sequence>
<comment type="pathway">
    <text evidence="1 7">Pyrimidine metabolism; UMP biosynthesis via de novo pathway; (S)-dihydroorotate from bicarbonate: step 2/3.</text>
</comment>
<feature type="binding site" evidence="7">
    <location>
        <position position="262"/>
    </location>
    <ligand>
        <name>carbamoyl phosphate</name>
        <dbReference type="ChEBI" id="CHEBI:58228"/>
    </ligand>
</feature>
<gene>
    <name evidence="7" type="primary">pyrB</name>
    <name evidence="10" type="ORF">H9741_02035</name>
</gene>
<accession>A0A9D1V749</accession>
<feature type="binding site" evidence="7">
    <location>
        <position position="57"/>
    </location>
    <ligand>
        <name>carbamoyl phosphate</name>
        <dbReference type="ChEBI" id="CHEBI:58228"/>
    </ligand>
</feature>
<evidence type="ECO:0000256" key="1">
    <source>
        <dbReference type="ARBA" id="ARBA00004852"/>
    </source>
</evidence>
<dbReference type="PANTHER" id="PTHR45753">
    <property type="entry name" value="ORNITHINE CARBAMOYLTRANSFERASE, MITOCHONDRIAL"/>
    <property type="match status" value="1"/>
</dbReference>
<dbReference type="Pfam" id="PF02729">
    <property type="entry name" value="OTCace_N"/>
    <property type="match status" value="1"/>
</dbReference>
<reference evidence="10" key="1">
    <citation type="journal article" date="2021" name="PeerJ">
        <title>Extensive microbial diversity within the chicken gut microbiome revealed by metagenomics and culture.</title>
        <authorList>
            <person name="Gilroy R."/>
            <person name="Ravi A."/>
            <person name="Getino M."/>
            <person name="Pursley I."/>
            <person name="Horton D.L."/>
            <person name="Alikhan N.F."/>
            <person name="Baker D."/>
            <person name="Gharbi K."/>
            <person name="Hall N."/>
            <person name="Watson M."/>
            <person name="Adriaenssens E.M."/>
            <person name="Foster-Nyarko E."/>
            <person name="Jarju S."/>
            <person name="Secka A."/>
            <person name="Antonio M."/>
            <person name="Oren A."/>
            <person name="Chaudhuri R.R."/>
            <person name="La Ragione R."/>
            <person name="Hildebrand F."/>
            <person name="Pallen M.J."/>
        </authorList>
    </citation>
    <scope>NUCLEOTIDE SEQUENCE</scope>
    <source>
        <strain evidence="10">811</strain>
    </source>
</reference>
<comment type="function">
    <text evidence="5 7">Catalyzes the condensation of carbamoyl phosphate and aspartate to form carbamoyl aspartate and inorganic phosphate, the committed step in the de novo pyrimidine nucleotide biosynthesis pathway.</text>
</comment>
<dbReference type="GO" id="GO:0044205">
    <property type="term" value="P:'de novo' UMP biosynthetic process"/>
    <property type="evidence" value="ECO:0007669"/>
    <property type="project" value="UniProtKB-UniRule"/>
</dbReference>
<dbReference type="GO" id="GO:0016597">
    <property type="term" value="F:amino acid binding"/>
    <property type="evidence" value="ECO:0007669"/>
    <property type="project" value="InterPro"/>
</dbReference>
<dbReference type="InterPro" id="IPR002082">
    <property type="entry name" value="Asp_carbamoyltransf"/>
</dbReference>
<dbReference type="GO" id="GO:0006520">
    <property type="term" value="P:amino acid metabolic process"/>
    <property type="evidence" value="ECO:0007669"/>
    <property type="project" value="InterPro"/>
</dbReference>
<organism evidence="10 11">
    <name type="scientific">Candidatus Borkfalkia faecipullorum</name>
    <dbReference type="NCBI Taxonomy" id="2838510"/>
    <lineage>
        <taxon>Bacteria</taxon>
        <taxon>Bacillati</taxon>
        <taxon>Bacillota</taxon>
        <taxon>Clostridia</taxon>
        <taxon>Christensenellales</taxon>
        <taxon>Christensenellaceae</taxon>
        <taxon>Candidatus Borkfalkia</taxon>
    </lineage>
</organism>
<dbReference type="GO" id="GO:0006207">
    <property type="term" value="P:'de novo' pyrimidine nucleobase biosynthetic process"/>
    <property type="evidence" value="ECO:0007669"/>
    <property type="project" value="InterPro"/>
</dbReference>
<feature type="domain" description="Aspartate/ornithine carbamoyltransferase carbamoyl-P binding" evidence="9">
    <location>
        <begin position="4"/>
        <end position="147"/>
    </location>
</feature>
<feature type="binding site" evidence="7">
    <location>
        <position position="84"/>
    </location>
    <ligand>
        <name>L-aspartate</name>
        <dbReference type="ChEBI" id="CHEBI:29991"/>
    </ligand>
</feature>
<dbReference type="Gene3D" id="3.40.50.1370">
    <property type="entry name" value="Aspartate/ornithine carbamoyltransferase"/>
    <property type="match status" value="2"/>
</dbReference>
<dbReference type="EC" id="2.1.3.2" evidence="7"/>
<evidence type="ECO:0000259" key="9">
    <source>
        <dbReference type="Pfam" id="PF02729"/>
    </source>
</evidence>
<evidence type="ECO:0000313" key="10">
    <source>
        <dbReference type="EMBL" id="HIX07231.1"/>
    </source>
</evidence>
<evidence type="ECO:0000256" key="5">
    <source>
        <dbReference type="ARBA" id="ARBA00043884"/>
    </source>
</evidence>
<evidence type="ECO:0000259" key="8">
    <source>
        <dbReference type="Pfam" id="PF00185"/>
    </source>
</evidence>
<comment type="catalytic activity">
    <reaction evidence="6 7">
        <text>carbamoyl phosphate + L-aspartate = N-carbamoyl-L-aspartate + phosphate + H(+)</text>
        <dbReference type="Rhea" id="RHEA:20013"/>
        <dbReference type="ChEBI" id="CHEBI:15378"/>
        <dbReference type="ChEBI" id="CHEBI:29991"/>
        <dbReference type="ChEBI" id="CHEBI:32814"/>
        <dbReference type="ChEBI" id="CHEBI:43474"/>
        <dbReference type="ChEBI" id="CHEBI:58228"/>
        <dbReference type="EC" id="2.1.3.2"/>
    </reaction>
</comment>